<dbReference type="RefSeq" id="WP_316792477.1">
    <property type="nucleotide sequence ID" value="NZ_CP053540.1"/>
</dbReference>
<dbReference type="AlphaFoldDB" id="A0AA96Y4M2"/>
<sequence length="206" mass="23070">MTLSPQQLPSHWFSKIMLTAPLKAIALAAAIGVFGAVGATVGVRPAIASECPDSVEPSRETRRYENTELGFAFQIPANYRAMRWVNFRDGISIMNPSTYDCIRRIGPPQSAGWFWSVDLTIEPVPAGRRSLERALRAVNTFLVNEPIQIMTIDGKEVARYTYFDNHDSVEVINLAFFTPDRRRIVTLSGPEDDPVFQRAIATLELR</sequence>
<accession>A0AA96Y4M2</accession>
<reference evidence="1" key="1">
    <citation type="submission" date="2020-05" db="EMBL/GenBank/DDBJ databases">
        <authorList>
            <person name="Zhu T."/>
            <person name="Keshari N."/>
            <person name="Lu X."/>
        </authorList>
    </citation>
    <scope>NUCLEOTIDE SEQUENCE</scope>
    <source>
        <strain evidence="1">NK1-22</strain>
    </source>
</reference>
<evidence type="ECO:0000313" key="1">
    <source>
        <dbReference type="EMBL" id="WOB43206.1"/>
    </source>
</evidence>
<dbReference type="EMBL" id="CP053540">
    <property type="protein sequence ID" value="WOB43206.1"/>
    <property type="molecule type" value="Genomic_DNA"/>
</dbReference>
<name>A0AA96Y4M2_9CYAN</name>
<protein>
    <submittedName>
        <fullName evidence="1">Uncharacterized protein</fullName>
    </submittedName>
</protein>
<proteinExistence type="predicted"/>
<gene>
    <name evidence="1" type="ORF">HNI00_08570</name>
</gene>
<organism evidence="1">
    <name type="scientific">Thermoleptolyngbya oregonensis NK1-22</name>
    <dbReference type="NCBI Taxonomy" id="2547457"/>
    <lineage>
        <taxon>Bacteria</taxon>
        <taxon>Bacillati</taxon>
        <taxon>Cyanobacteriota</taxon>
        <taxon>Cyanophyceae</taxon>
        <taxon>Oculatellales</taxon>
        <taxon>Oculatellaceae</taxon>
        <taxon>Thermoleptolyngbya</taxon>
    </lineage>
</organism>
<dbReference type="KEGG" id="tog:HNI00_08570"/>